<keyword evidence="3" id="KW-1185">Reference proteome</keyword>
<gene>
    <name evidence="2" type="ORF">JOM49_002145</name>
</gene>
<organism evidence="2 3">
    <name type="scientific">Amycolatopsis magusensis</name>
    <dbReference type="NCBI Taxonomy" id="882444"/>
    <lineage>
        <taxon>Bacteria</taxon>
        <taxon>Bacillati</taxon>
        <taxon>Actinomycetota</taxon>
        <taxon>Actinomycetes</taxon>
        <taxon>Pseudonocardiales</taxon>
        <taxon>Pseudonocardiaceae</taxon>
        <taxon>Amycolatopsis</taxon>
    </lineage>
</organism>
<comment type="caution">
    <text evidence="2">The sequence shown here is derived from an EMBL/GenBank/DDBJ whole genome shotgun (WGS) entry which is preliminary data.</text>
</comment>
<evidence type="ECO:0000256" key="1">
    <source>
        <dbReference type="SAM" id="Phobius"/>
    </source>
</evidence>
<keyword evidence="1" id="KW-0472">Membrane</keyword>
<keyword evidence="1" id="KW-0812">Transmembrane</keyword>
<dbReference type="EMBL" id="JAGGMS010000001">
    <property type="protein sequence ID" value="MBP2180619.1"/>
    <property type="molecule type" value="Genomic_DNA"/>
</dbReference>
<name>A0ABS4PMH0_9PSEU</name>
<reference evidence="2 3" key="1">
    <citation type="submission" date="2021-03" db="EMBL/GenBank/DDBJ databases">
        <title>Sequencing the genomes of 1000 actinobacteria strains.</title>
        <authorList>
            <person name="Klenk H.-P."/>
        </authorList>
    </citation>
    <scope>NUCLEOTIDE SEQUENCE [LARGE SCALE GENOMIC DNA]</scope>
    <source>
        <strain evidence="2 3">DSM 45510</strain>
    </source>
</reference>
<dbReference type="RefSeq" id="WP_209664148.1">
    <property type="nucleotide sequence ID" value="NZ_JAGGMS010000001.1"/>
</dbReference>
<feature type="transmembrane region" description="Helical" evidence="1">
    <location>
        <begin position="55"/>
        <end position="77"/>
    </location>
</feature>
<proteinExistence type="predicted"/>
<protein>
    <submittedName>
        <fullName evidence="2">Uncharacterized protein</fullName>
    </submittedName>
</protein>
<keyword evidence="1" id="KW-1133">Transmembrane helix</keyword>
<dbReference type="Proteomes" id="UP000741013">
    <property type="component" value="Unassembled WGS sequence"/>
</dbReference>
<evidence type="ECO:0000313" key="2">
    <source>
        <dbReference type="EMBL" id="MBP2180619.1"/>
    </source>
</evidence>
<accession>A0ABS4PMH0</accession>
<sequence length="303" mass="33336">MSAGREVRRIISRRLSPVVGELESVVHRYGYVRTLSGTVTILGTTGVLGQVLGVAWLRTVFATGAAALFVLAGLIAFAGTQTLRARIAVNEALLHTYADALRTHSPLAIREWRQEVVIEANGDAHITRRLTLEAAGDELPRYLSVNMVYYGSAELTERLRRQVSCTARHAGPDSAEATRATATSAWRLSSNGKPKLEVYVHLGDVVDPGDVVIVEWKWPKFSADLMNGLAPETFDVLFDKKVGKFEHRVIFREAGKEGVLQIRNQGAANLVRQPHGRDLVVEFSAVEPEMRKRFGFVADFSSG</sequence>
<evidence type="ECO:0000313" key="3">
    <source>
        <dbReference type="Proteomes" id="UP000741013"/>
    </source>
</evidence>